<feature type="domain" description="Thioesterase" evidence="2">
    <location>
        <begin position="17"/>
        <end position="228"/>
    </location>
</feature>
<evidence type="ECO:0000313" key="3">
    <source>
        <dbReference type="EMBL" id="ACE82862.1"/>
    </source>
</evidence>
<dbReference type="GO" id="GO:0008610">
    <property type="term" value="P:lipid biosynthetic process"/>
    <property type="evidence" value="ECO:0007669"/>
    <property type="project" value="TreeGrafter"/>
</dbReference>
<sequence>MSRWGSFSPATDAVSVRLFCLPHAGGGSSLYRSWVRFFSSEVYLSAALLAGREGRFNEPCATNIQDITAPLVRDIVLQKITVPIVLFGHSMGSILAYDIAQRLESEGIHVAALCVSGRLPPHIVYGGDMHRLSDNEFLQRLKRLGGIHDVLLEEPEILRQFLPSMRCDYQVLESYRTAPIQLNSPIIICDGENDSETNMVEMLRWQDLTRQPIFYQRFPGGHFYVREQGCAIATYLQNCFTQLSLLERSSLPLDYSAVP</sequence>
<dbReference type="EMBL" id="CP000934">
    <property type="protein sequence ID" value="ACE82862.1"/>
    <property type="molecule type" value="Genomic_DNA"/>
</dbReference>
<dbReference type="InterPro" id="IPR012223">
    <property type="entry name" value="TEII"/>
</dbReference>
<keyword evidence="4" id="KW-1185">Reference proteome</keyword>
<comment type="similarity">
    <text evidence="1">Belongs to the thioesterase family.</text>
</comment>
<dbReference type="AlphaFoldDB" id="B3PCT6"/>
<dbReference type="MEROPS" id="S33.010"/>
<dbReference type="PANTHER" id="PTHR11487">
    <property type="entry name" value="THIOESTERASE"/>
    <property type="match status" value="1"/>
</dbReference>
<dbReference type="Gene3D" id="3.40.50.1820">
    <property type="entry name" value="alpha/beta hydrolase"/>
    <property type="match status" value="1"/>
</dbReference>
<evidence type="ECO:0000313" key="4">
    <source>
        <dbReference type="Proteomes" id="UP000001036"/>
    </source>
</evidence>
<dbReference type="eggNOG" id="COG3208">
    <property type="taxonomic scope" value="Bacteria"/>
</dbReference>
<dbReference type="STRING" id="498211.CJA_2997"/>
<dbReference type="KEGG" id="cja:CJA_2997"/>
<reference evidence="3 4" key="1">
    <citation type="journal article" date="2008" name="J. Bacteriol.">
        <title>Insights into plant cell wall degradation from the genome sequence of the soil bacterium Cellvibrio japonicus.</title>
        <authorList>
            <person name="Deboy R.T."/>
            <person name="Mongodin E.F."/>
            <person name="Fouts D.E."/>
            <person name="Tailford L.E."/>
            <person name="Khouri H."/>
            <person name="Emerson J.B."/>
            <person name="Mohamoud Y."/>
            <person name="Watkins K."/>
            <person name="Henrissat B."/>
            <person name="Gilbert H.J."/>
            <person name="Nelson K.E."/>
        </authorList>
    </citation>
    <scope>NUCLEOTIDE SEQUENCE [LARGE SCALE GENOMIC DNA]</scope>
    <source>
        <strain evidence="3 4">Ueda107</strain>
    </source>
</reference>
<evidence type="ECO:0000259" key="2">
    <source>
        <dbReference type="Pfam" id="PF00975"/>
    </source>
</evidence>
<dbReference type="InterPro" id="IPR029058">
    <property type="entry name" value="AB_hydrolase_fold"/>
</dbReference>
<dbReference type="InterPro" id="IPR001031">
    <property type="entry name" value="Thioesterase"/>
</dbReference>
<dbReference type="PANTHER" id="PTHR11487:SF0">
    <property type="entry name" value="S-ACYL FATTY ACID SYNTHASE THIOESTERASE, MEDIUM CHAIN"/>
    <property type="match status" value="1"/>
</dbReference>
<dbReference type="Proteomes" id="UP000001036">
    <property type="component" value="Chromosome"/>
</dbReference>
<evidence type="ECO:0000256" key="1">
    <source>
        <dbReference type="ARBA" id="ARBA00007169"/>
    </source>
</evidence>
<dbReference type="HOGENOM" id="CLU_070456_2_0_6"/>
<organism evidence="3 4">
    <name type="scientific">Cellvibrio japonicus (strain Ueda107)</name>
    <name type="common">Pseudomonas fluorescens subsp. cellulosa</name>
    <dbReference type="NCBI Taxonomy" id="498211"/>
    <lineage>
        <taxon>Bacteria</taxon>
        <taxon>Pseudomonadati</taxon>
        <taxon>Pseudomonadota</taxon>
        <taxon>Gammaproteobacteria</taxon>
        <taxon>Cellvibrionales</taxon>
        <taxon>Cellvibrionaceae</taxon>
        <taxon>Cellvibrio</taxon>
    </lineage>
</organism>
<accession>B3PCT6</accession>
<proteinExistence type="inferred from homology"/>
<name>B3PCT6_CELJU</name>
<dbReference type="Pfam" id="PF00975">
    <property type="entry name" value="Thioesterase"/>
    <property type="match status" value="1"/>
</dbReference>
<protein>
    <submittedName>
        <fullName evidence="3">Pyochelin biosynthetic protein PchC</fullName>
    </submittedName>
</protein>
<gene>
    <name evidence="3" type="primary">pchC</name>
    <name evidence="3" type="ordered locus">CJA_2997</name>
</gene>
<dbReference type="SUPFAM" id="SSF53474">
    <property type="entry name" value="alpha/beta-Hydrolases"/>
    <property type="match status" value="1"/>
</dbReference>